<evidence type="ECO:0000313" key="2">
    <source>
        <dbReference type="EMBL" id="MBB5739131.1"/>
    </source>
</evidence>
<dbReference type="AlphaFoldDB" id="A0A7W9C579"/>
<dbReference type="Proteomes" id="UP000527324">
    <property type="component" value="Unassembled WGS sequence"/>
</dbReference>
<reference evidence="2 3" key="1">
    <citation type="submission" date="2020-08" db="EMBL/GenBank/DDBJ databases">
        <title>Genomic Encyclopedia of Type Strains, Phase IV (KMG-IV): sequencing the most valuable type-strain genomes for metagenomic binning, comparative biology and taxonomic classification.</title>
        <authorList>
            <person name="Goeker M."/>
        </authorList>
    </citation>
    <scope>NUCLEOTIDE SEQUENCE [LARGE SCALE GENOMIC DNA]</scope>
    <source>
        <strain evidence="2 3">DSM 4731</strain>
    </source>
</reference>
<dbReference type="EMBL" id="JACHOQ010000002">
    <property type="protein sequence ID" value="MBB5739131.1"/>
    <property type="molecule type" value="Genomic_DNA"/>
</dbReference>
<keyword evidence="1" id="KW-0812">Transmembrane</keyword>
<gene>
    <name evidence="2" type="ORF">GGQ93_000833</name>
</gene>
<proteinExistence type="predicted"/>
<accession>A0A7W9C579</accession>
<comment type="caution">
    <text evidence="2">The sequence shown here is derived from an EMBL/GenBank/DDBJ whole genome shotgun (WGS) entry which is preliminary data.</text>
</comment>
<keyword evidence="1" id="KW-1133">Transmembrane helix</keyword>
<sequence>MTGKNSDYSIDALCRANRTSAPEGRFETVLKWMMVIGVGALIVKILGGLLALNAATIRAWLKPVVAGAFLLGLGLVGLSWVFSFGVLVRELHARSQGRFQRSHDLAASFAGEVADQFSKDEITSRLKSVRLELKLNARTPDKLPIAVGLIATSAAAVRFIVSPEGELAVGAAANLRSAVEGGDPAGALGALATGLAPELAIIGFGVLLGSYIVRGMIHTDHDRLLRTESLLERAEAIARPPKKPVAVPSSPAT</sequence>
<keyword evidence="3" id="KW-1185">Reference proteome</keyword>
<evidence type="ECO:0000256" key="1">
    <source>
        <dbReference type="SAM" id="Phobius"/>
    </source>
</evidence>
<dbReference type="RefSeq" id="WP_183215299.1">
    <property type="nucleotide sequence ID" value="NZ_CAJFZW010000044.1"/>
</dbReference>
<feature type="transmembrane region" description="Helical" evidence="1">
    <location>
        <begin position="143"/>
        <end position="161"/>
    </location>
</feature>
<keyword evidence="1" id="KW-0472">Membrane</keyword>
<name>A0A7W9C579_9CAUL</name>
<organism evidence="2 3">
    <name type="scientific">Brevundimonas aurantiaca</name>
    <dbReference type="NCBI Taxonomy" id="74316"/>
    <lineage>
        <taxon>Bacteria</taxon>
        <taxon>Pseudomonadati</taxon>
        <taxon>Pseudomonadota</taxon>
        <taxon>Alphaproteobacteria</taxon>
        <taxon>Caulobacterales</taxon>
        <taxon>Caulobacteraceae</taxon>
        <taxon>Brevundimonas</taxon>
    </lineage>
</organism>
<protein>
    <submittedName>
        <fullName evidence="2">Uncharacterized protein</fullName>
    </submittedName>
</protein>
<feature type="transmembrane region" description="Helical" evidence="1">
    <location>
        <begin position="64"/>
        <end position="88"/>
    </location>
</feature>
<evidence type="ECO:0000313" key="3">
    <source>
        <dbReference type="Proteomes" id="UP000527324"/>
    </source>
</evidence>
<feature type="transmembrane region" description="Helical" evidence="1">
    <location>
        <begin position="32"/>
        <end position="52"/>
    </location>
</feature>
<feature type="transmembrane region" description="Helical" evidence="1">
    <location>
        <begin position="199"/>
        <end position="217"/>
    </location>
</feature>